<dbReference type="InterPro" id="IPR020807">
    <property type="entry name" value="PKS_DH"/>
</dbReference>
<evidence type="ECO:0000259" key="8">
    <source>
        <dbReference type="PROSITE" id="PS50075"/>
    </source>
</evidence>
<dbReference type="Gene3D" id="3.90.180.10">
    <property type="entry name" value="Medium-chain alcohol dehydrogenases, catalytic domain"/>
    <property type="match status" value="1"/>
</dbReference>
<dbReference type="PANTHER" id="PTHR43775">
    <property type="entry name" value="FATTY ACID SYNTHASE"/>
    <property type="match status" value="1"/>
</dbReference>
<organism evidence="11 12">
    <name type="scientific">Hartmannibacter diazotrophicus</name>
    <dbReference type="NCBI Taxonomy" id="1482074"/>
    <lineage>
        <taxon>Bacteria</taxon>
        <taxon>Pseudomonadati</taxon>
        <taxon>Pseudomonadota</taxon>
        <taxon>Alphaproteobacteria</taxon>
        <taxon>Hyphomicrobiales</taxon>
        <taxon>Pleomorphomonadaceae</taxon>
        <taxon>Hartmannibacter</taxon>
    </lineage>
</organism>
<dbReference type="PANTHER" id="PTHR43775:SF37">
    <property type="entry name" value="SI:DKEY-61P9.11"/>
    <property type="match status" value="1"/>
</dbReference>
<dbReference type="InterPro" id="IPR016039">
    <property type="entry name" value="Thiolase-like"/>
</dbReference>
<dbReference type="InterPro" id="IPR057326">
    <property type="entry name" value="KR_dom"/>
</dbReference>
<dbReference type="InterPro" id="IPR016036">
    <property type="entry name" value="Malonyl_transacylase_ACP-bd"/>
</dbReference>
<dbReference type="InterPro" id="IPR013154">
    <property type="entry name" value="ADH-like_N"/>
</dbReference>
<dbReference type="GO" id="GO:0004315">
    <property type="term" value="F:3-oxoacyl-[acyl-carrier-protein] synthase activity"/>
    <property type="evidence" value="ECO:0007669"/>
    <property type="project" value="InterPro"/>
</dbReference>
<keyword evidence="1" id="KW-0596">Phosphopantetheine</keyword>
<dbReference type="InterPro" id="IPR011032">
    <property type="entry name" value="GroES-like_sf"/>
</dbReference>
<dbReference type="Gene3D" id="3.40.47.10">
    <property type="match status" value="1"/>
</dbReference>
<dbReference type="InterPro" id="IPR013149">
    <property type="entry name" value="ADH-like_C"/>
</dbReference>
<dbReference type="OrthoDB" id="9778690at2"/>
<dbReference type="SMART" id="SM00826">
    <property type="entry name" value="PKS_DH"/>
    <property type="match status" value="1"/>
</dbReference>
<gene>
    <name evidence="11" type="primary">eryA</name>
    <name evidence="11" type="ORF">HDIA_2441</name>
</gene>
<dbReference type="Pfam" id="PF00698">
    <property type="entry name" value="Acyl_transf_1"/>
    <property type="match status" value="1"/>
</dbReference>
<name>A0A2C9D6N8_9HYPH</name>
<dbReference type="Gene3D" id="3.30.70.3290">
    <property type="match status" value="1"/>
</dbReference>
<dbReference type="SUPFAM" id="SSF55048">
    <property type="entry name" value="Probable ACP-binding domain of malonyl-CoA ACP transacylase"/>
    <property type="match status" value="1"/>
</dbReference>
<keyword evidence="12" id="KW-1185">Reference proteome</keyword>
<dbReference type="InterPro" id="IPR009081">
    <property type="entry name" value="PP-bd_ACP"/>
</dbReference>
<dbReference type="InterPro" id="IPR014030">
    <property type="entry name" value="Ketoacyl_synth_N"/>
</dbReference>
<dbReference type="InterPro" id="IPR050091">
    <property type="entry name" value="PKS_NRPS_Biosynth_Enz"/>
</dbReference>
<evidence type="ECO:0000256" key="3">
    <source>
        <dbReference type="ARBA" id="ARBA00022679"/>
    </source>
</evidence>
<feature type="domain" description="Carrier" evidence="8">
    <location>
        <begin position="2385"/>
        <end position="2462"/>
    </location>
</feature>
<dbReference type="PROSITE" id="PS50075">
    <property type="entry name" value="CARRIER"/>
    <property type="match status" value="1"/>
</dbReference>
<evidence type="ECO:0000259" key="10">
    <source>
        <dbReference type="PROSITE" id="PS52019"/>
    </source>
</evidence>
<dbReference type="Gene3D" id="3.40.50.150">
    <property type="entry name" value="Vaccinia Virus protein VP39"/>
    <property type="match status" value="1"/>
</dbReference>
<dbReference type="InterPro" id="IPR049552">
    <property type="entry name" value="PKS_DH_N"/>
</dbReference>
<evidence type="ECO:0000313" key="11">
    <source>
        <dbReference type="EMBL" id="SON55982.1"/>
    </source>
</evidence>
<feature type="region of interest" description="N-terminal hotdog fold" evidence="7">
    <location>
        <begin position="889"/>
        <end position="1009"/>
    </location>
</feature>
<dbReference type="EMBL" id="LT960614">
    <property type="protein sequence ID" value="SON55982.1"/>
    <property type="molecule type" value="Genomic_DNA"/>
</dbReference>
<dbReference type="KEGG" id="hdi:HDIA_2441"/>
<dbReference type="Pfam" id="PF21089">
    <property type="entry name" value="PKS_DH_N"/>
    <property type="match status" value="1"/>
</dbReference>
<dbReference type="SMART" id="SM00829">
    <property type="entry name" value="PKS_ER"/>
    <property type="match status" value="1"/>
</dbReference>
<dbReference type="InterPro" id="IPR006162">
    <property type="entry name" value="Ppantetheine_attach_site"/>
</dbReference>
<dbReference type="EC" id="2.3.1.94" evidence="11"/>
<keyword evidence="4" id="KW-0521">NADP</keyword>
<dbReference type="SUPFAM" id="SSF50129">
    <property type="entry name" value="GroES-like"/>
    <property type="match status" value="1"/>
</dbReference>
<dbReference type="InterPro" id="IPR036736">
    <property type="entry name" value="ACP-like_sf"/>
</dbReference>
<feature type="active site" description="Proton donor; for dehydratase activity" evidence="7">
    <location>
        <position position="1083"/>
    </location>
</feature>
<dbReference type="CDD" id="cd05195">
    <property type="entry name" value="enoyl_red"/>
    <property type="match status" value="1"/>
</dbReference>
<evidence type="ECO:0000313" key="12">
    <source>
        <dbReference type="Proteomes" id="UP000223606"/>
    </source>
</evidence>
<dbReference type="InterPro" id="IPR020843">
    <property type="entry name" value="ER"/>
</dbReference>
<dbReference type="Pfam" id="PF02801">
    <property type="entry name" value="Ketoacyl-synt_C"/>
    <property type="match status" value="1"/>
</dbReference>
<dbReference type="PROSITE" id="PS52019">
    <property type="entry name" value="PKS_MFAS_DH"/>
    <property type="match status" value="1"/>
</dbReference>
<dbReference type="SMART" id="SM00827">
    <property type="entry name" value="PKS_AT"/>
    <property type="match status" value="1"/>
</dbReference>
<dbReference type="InterPro" id="IPR029063">
    <property type="entry name" value="SAM-dependent_MTases_sf"/>
</dbReference>
<dbReference type="Pfam" id="PF00107">
    <property type="entry name" value="ADH_zinc_N"/>
    <property type="match status" value="1"/>
</dbReference>
<dbReference type="Pfam" id="PF00109">
    <property type="entry name" value="ketoacyl-synt"/>
    <property type="match status" value="1"/>
</dbReference>
<dbReference type="SUPFAM" id="SSF53901">
    <property type="entry name" value="Thiolase-like"/>
    <property type="match status" value="1"/>
</dbReference>
<dbReference type="SUPFAM" id="SSF51735">
    <property type="entry name" value="NAD(P)-binding Rossmann-fold domains"/>
    <property type="match status" value="3"/>
</dbReference>
<dbReference type="InterPro" id="IPR013968">
    <property type="entry name" value="PKS_KR"/>
</dbReference>
<dbReference type="PROSITE" id="PS00606">
    <property type="entry name" value="KS3_1"/>
    <property type="match status" value="1"/>
</dbReference>
<dbReference type="SUPFAM" id="SSF47336">
    <property type="entry name" value="ACP-like"/>
    <property type="match status" value="1"/>
</dbReference>
<dbReference type="Gene3D" id="3.10.129.110">
    <property type="entry name" value="Polyketide synthase dehydratase"/>
    <property type="match status" value="1"/>
</dbReference>
<reference evidence="12" key="1">
    <citation type="submission" date="2017-09" db="EMBL/GenBank/DDBJ databases">
        <title>Genome sequence of Nannocystis excedens DSM 71.</title>
        <authorList>
            <person name="Blom J."/>
        </authorList>
    </citation>
    <scope>NUCLEOTIDE SEQUENCE [LARGE SCALE GENOMIC DNA]</scope>
    <source>
        <strain evidence="12">type strain: E19</strain>
    </source>
</reference>
<feature type="active site" description="Proton acceptor; for dehydratase activity" evidence="7">
    <location>
        <position position="918"/>
    </location>
</feature>
<keyword evidence="2" id="KW-0597">Phosphoprotein</keyword>
<dbReference type="GO" id="GO:0006633">
    <property type="term" value="P:fatty acid biosynthetic process"/>
    <property type="evidence" value="ECO:0007669"/>
    <property type="project" value="InterPro"/>
</dbReference>
<dbReference type="Gene3D" id="3.40.50.720">
    <property type="entry name" value="NAD(P)-binding Rossmann-like Domain"/>
    <property type="match status" value="3"/>
</dbReference>
<dbReference type="InterPro" id="IPR018201">
    <property type="entry name" value="Ketoacyl_synth_AS"/>
</dbReference>
<dbReference type="SMART" id="SM00822">
    <property type="entry name" value="PKS_KR"/>
    <property type="match status" value="1"/>
</dbReference>
<dbReference type="GO" id="GO:0004312">
    <property type="term" value="F:fatty acid synthase activity"/>
    <property type="evidence" value="ECO:0007669"/>
    <property type="project" value="TreeGrafter"/>
</dbReference>
<feature type="region of interest" description="C-terminal hotdog fold" evidence="7">
    <location>
        <begin position="1021"/>
        <end position="1168"/>
    </location>
</feature>
<dbReference type="InterPro" id="IPR014031">
    <property type="entry name" value="Ketoacyl_synth_C"/>
</dbReference>
<evidence type="ECO:0000256" key="4">
    <source>
        <dbReference type="ARBA" id="ARBA00022857"/>
    </source>
</evidence>
<evidence type="ECO:0000256" key="1">
    <source>
        <dbReference type="ARBA" id="ARBA00022450"/>
    </source>
</evidence>
<keyword evidence="6 11" id="KW-0012">Acyltransferase</keyword>
<dbReference type="Pfam" id="PF14765">
    <property type="entry name" value="PS-DH"/>
    <property type="match status" value="1"/>
</dbReference>
<dbReference type="Pfam" id="PF08659">
    <property type="entry name" value="KR"/>
    <property type="match status" value="1"/>
</dbReference>
<dbReference type="GO" id="GO:0031177">
    <property type="term" value="F:phosphopantetheine binding"/>
    <property type="evidence" value="ECO:0007669"/>
    <property type="project" value="InterPro"/>
</dbReference>
<dbReference type="FunFam" id="3.40.50.720:FF:000209">
    <property type="entry name" value="Polyketide synthase Pks12"/>
    <property type="match status" value="1"/>
</dbReference>
<evidence type="ECO:0000256" key="2">
    <source>
        <dbReference type="ARBA" id="ARBA00022553"/>
    </source>
</evidence>
<dbReference type="GO" id="GO:0047879">
    <property type="term" value="F:erythronolide synthase activity"/>
    <property type="evidence" value="ECO:0007669"/>
    <property type="project" value="UniProtKB-EC"/>
</dbReference>
<dbReference type="CDD" id="cd00833">
    <property type="entry name" value="PKS"/>
    <property type="match status" value="1"/>
</dbReference>
<dbReference type="Gene3D" id="3.40.366.10">
    <property type="entry name" value="Malonyl-Coenzyme A Acyl Carrier Protein, domain 2"/>
    <property type="match status" value="1"/>
</dbReference>
<dbReference type="Gene3D" id="1.10.1200.10">
    <property type="entry name" value="ACP-like"/>
    <property type="match status" value="1"/>
</dbReference>
<dbReference type="SMART" id="SM00823">
    <property type="entry name" value="PKS_PP"/>
    <property type="match status" value="1"/>
</dbReference>
<dbReference type="InterPro" id="IPR020841">
    <property type="entry name" value="PKS_Beta-ketoAc_synthase_dom"/>
</dbReference>
<dbReference type="InterPro" id="IPR049551">
    <property type="entry name" value="PKS_DH_C"/>
</dbReference>
<accession>A0A2C9D6N8</accession>
<evidence type="ECO:0000256" key="5">
    <source>
        <dbReference type="ARBA" id="ARBA00023268"/>
    </source>
</evidence>
<dbReference type="InterPro" id="IPR001227">
    <property type="entry name" value="Ac_transferase_dom_sf"/>
</dbReference>
<dbReference type="InterPro" id="IPR016035">
    <property type="entry name" value="Acyl_Trfase/lysoPLipase"/>
</dbReference>
<dbReference type="InterPro" id="IPR049900">
    <property type="entry name" value="PKS_mFAS_DH"/>
</dbReference>
<dbReference type="Pfam" id="PF08240">
    <property type="entry name" value="ADH_N"/>
    <property type="match status" value="1"/>
</dbReference>
<dbReference type="Pfam" id="PF16197">
    <property type="entry name" value="KAsynt_C_assoc"/>
    <property type="match status" value="1"/>
</dbReference>
<protein>
    <submittedName>
        <fullName evidence="11">Erythronolide synthase, modules 3 and 4</fullName>
        <ecNumber evidence="11">2.3.1.94</ecNumber>
    </submittedName>
</protein>
<keyword evidence="5" id="KW-0511">Multifunctional enzyme</keyword>
<dbReference type="InterPro" id="IPR020806">
    <property type="entry name" value="PKS_PP-bd"/>
</dbReference>
<dbReference type="GO" id="GO:0016491">
    <property type="term" value="F:oxidoreductase activity"/>
    <property type="evidence" value="ECO:0007669"/>
    <property type="project" value="InterPro"/>
</dbReference>
<dbReference type="InterPro" id="IPR036291">
    <property type="entry name" value="NAD(P)-bd_dom_sf"/>
</dbReference>
<dbReference type="InterPro" id="IPR032821">
    <property type="entry name" value="PKS_assoc"/>
</dbReference>
<dbReference type="SUPFAM" id="SSF53335">
    <property type="entry name" value="S-adenosyl-L-methionine-dependent methyltransferases"/>
    <property type="match status" value="1"/>
</dbReference>
<dbReference type="PROSITE" id="PS00012">
    <property type="entry name" value="PHOSPHOPANTETHEINE"/>
    <property type="match status" value="1"/>
</dbReference>
<dbReference type="InterPro" id="IPR042104">
    <property type="entry name" value="PKS_dehydratase_sf"/>
</dbReference>
<dbReference type="Proteomes" id="UP000223606">
    <property type="component" value="Chromosome 1"/>
</dbReference>
<dbReference type="SMART" id="SM00825">
    <property type="entry name" value="PKS_KS"/>
    <property type="match status" value="1"/>
</dbReference>
<evidence type="ECO:0000256" key="7">
    <source>
        <dbReference type="PROSITE-ProRule" id="PRU01363"/>
    </source>
</evidence>
<evidence type="ECO:0000259" key="9">
    <source>
        <dbReference type="PROSITE" id="PS52004"/>
    </source>
</evidence>
<dbReference type="InterPro" id="IPR014043">
    <property type="entry name" value="Acyl_transferase_dom"/>
</dbReference>
<proteinExistence type="predicted"/>
<feature type="domain" description="PKS/mFAS DH" evidence="10">
    <location>
        <begin position="889"/>
        <end position="1168"/>
    </location>
</feature>
<feature type="domain" description="Ketosynthase family 3 (KS3)" evidence="9">
    <location>
        <begin position="3"/>
        <end position="424"/>
    </location>
</feature>
<evidence type="ECO:0000256" key="6">
    <source>
        <dbReference type="ARBA" id="ARBA00023315"/>
    </source>
</evidence>
<dbReference type="Pfam" id="PF00550">
    <property type="entry name" value="PP-binding"/>
    <property type="match status" value="1"/>
</dbReference>
<keyword evidence="3 11" id="KW-0808">Transferase</keyword>
<dbReference type="PROSITE" id="PS52004">
    <property type="entry name" value="KS3_2"/>
    <property type="match status" value="1"/>
</dbReference>
<sequence length="2507" mass="267649">MTLNDIAIVGYSCRLPKASTADEFWGLLDRGECVISEVQPDRWSKRRFGHPGQGVVGRSYTWAAGQIEDIWGFDPVFFGISPREAEQMDPQQRLLLQVAWEAFEHSGIRPSDIAGTETGVYVGASGMDYSHSLIVDTGSGDTQSMTGSTLSIVSNRISYIFDLRGPSFTVDTACSSSIVAMHEALEAIRAGRIDTAVVAGVNVLLSPFAFVGFSRASMLSPTGLCRAFDAAGDGYVRSEGAVAIVLRRADVARAAGNPIRSLVVGSGINSDGRTAGLSLPSTEQQAALLEQVYERFEIDPRSLAYVEAHGTGTRAGDPIEANALGTILGRRRTSPLPIGSVKTNIGHLESASGLAGLLKVQLALEKGRLPASLHFNTPNPDIDFEGLNLEVVSEGRLIVGEGPHHIGINSFGFGGANAHVVLKEAVPTMASERPEFQAPLVVSARSREALKALAERYRDRLDAANDGEARIIANAAAYRRDHLDYRVVVPGDRQSDLVKGLDAFLAGERSAISAQATARNGKVAFLYSGNGSQWAGMGMAAYQTDPDFQQAFETINRLFMRVAGWSLLTTLFSEDLENDVERTEVAQPLLFAIQVAMTQALARRGLRPDAVAGHSVGEVAAAWACGALSLEQAVELIHVRSTCQEVTRHLGGMAALLVSADQAREALSLPEFAGLEIAGDNSPRSVTLSGSYDQIDAFAKFARKKRWAMRKLKLDYPFHCALIEPIRNNIVDALSDLAPTDGPVQFISTVSGRSLDGRELDGEYWWQNVRRPVLFRAAVEELAALDMRVFVEIGPKPVLQNYVADSLAAIGKPGVALASFDESDRVGEDVIGGIATRAFANGASIDMEKLFGPALPLGIDLPVYAWQNQTYRPVASDETFDVFGHDDDHPLLGSRSRFNTGPYFSFIDTYLVPWLADHKVEDATVYPAAGFAEMALAAARQEFGPDSMVEVLDFDILRPMLIEDGSTRETRVDIDMAHQVIEIGSRRRLSGDDWALHVRGRVAKAPVQTAPRDERTVPTGTPSLSSEDLYLQTQRFGLNYGPAFRRAKGVYEIGERSIYVALSDAAAGDVGDSQFSLHPTLLDASFHGLFQLITRLVAPVAGTSFLPVRIGSLRLFAAGATPVGAFIDIEKASSHSVVAKFTLIAADGSVVAVADGCRFKSVHLTRPDHPDEFAFRVAALRHIEPGEVVDAGEAWEAATLGRAQALGLVASDYGEPDDADLLIDAASRSLAFSTLERFASDDRRLDPVALAGDGRLHETALPLLGRILDAVLEDGAAECSQDGIWTLAAESPYPALSTVIQALLGDHPKRIAEVAVLSRLSTSLEQILTDGLEDGNDPRLSAGLTDYFATGSQTGEALIQAASTVAEDLLGTWPDCRPLRALVLGRGASHVARLLAQGGDKVTRVVVSDADPHKVERLKLRLEGEPQIEVLTIDELNEASAFDVVLSIGALATPSRDDIASKSPELLAGGGLFISAEPEPAFFADLVGGTATDWWRDTLVGAHPIGPVAGAEALTARLIEAGFETADWGPIALAGSQTSLLVAKMPTKSAATQEELVDPVLIVAVGNDALSKALADALSSDLSRRDRKVLLAVGDMDETGAGRLDAVGSDSDGGLKDLLAAGSAKDLVLLPAMRPISGWPTKVVLRATMVIHAILNGAMKPPARLWLVAPGGAGVASHDPVSAALWGLGRVLINEYPDIETRLVDFSPTMAPAEAATRLGRLLANPGDEREFVLDLQGSSVLRVVPAKGFASRAERNRLTGECGMVLDLEHQGSPDGLAWKAVERHAPADDEIEIEVAATGLNFRDVMWALGLLPDEALEDGFAGATLGMECSGVVTRVGPTVTRFVPGDRVITFAPACFASHVKVAEKAVAPVPAQLDLEAAATIPVTFLTAYYALVDLARLEEGETILIHGGAGGVGLAALQIAHWRGAKVIATAGSPEKRALLDMLGAHHVLDSRSLAFHDEVMQLTGGDGVDVVLNSLFGEAMERSIAVLRPFGRFVELGKRDYYANSRIGLRPFRQNLSYFGVDADQLLTRRPKLATRLFDDLVKRFEEGVFSPLPYRVFDADRITDAFRLMQQSGHIGKILVRPPEMMPAPGQRPTPIHADATYLIVGGLGGFGVETARSLVERGARHLALVSRSGTVSETAGAVIADMESAGAEVRVYACDAAERPQVDKLFETIAKEMPPLKGIMHTAMVIDDALFQNLDATRIESVLAPKIAGASNLDAASRGLPIDLFVLYSSATTLIGNPGQAAYVAANAYLEGLARQRHAAGLPALTVAWGAIADVGYLARNAEVNAMLSMRMGAQALTARQALKGLHLALDAGLDDPVIAYARMNWASAKRELAIMATPLAEVVMRNVDDSVAASTGDGELGRQIAELPQREAIKLVCDILADEISHILRLPLEDIDPVRPLTEIGMDSLMALELRMAAEQKLGFDIPLLSLANGATLSAIATRVVERVQGSEGALSGDAEIVAARHVAEDEGIDVSAAMSAIEERSAETKRLI</sequence>
<dbReference type="SUPFAM" id="SSF52151">
    <property type="entry name" value="FabD/lysophospholipase-like"/>
    <property type="match status" value="1"/>
</dbReference>